<evidence type="ECO:0000313" key="4">
    <source>
        <dbReference type="EMBL" id="OGG08175.1"/>
    </source>
</evidence>
<evidence type="ECO:0000256" key="1">
    <source>
        <dbReference type="ARBA" id="ARBA00022553"/>
    </source>
</evidence>
<dbReference type="EMBL" id="MFJF01000005">
    <property type="protein sequence ID" value="OGG08175.1"/>
    <property type="molecule type" value="Genomic_DNA"/>
</dbReference>
<reference evidence="4 5" key="1">
    <citation type="journal article" date="2016" name="Nat. Commun.">
        <title>Thousands of microbial genomes shed light on interconnected biogeochemical processes in an aquifer system.</title>
        <authorList>
            <person name="Anantharaman K."/>
            <person name="Brown C.T."/>
            <person name="Hug L.A."/>
            <person name="Sharon I."/>
            <person name="Castelle C.J."/>
            <person name="Probst A.J."/>
            <person name="Thomas B.C."/>
            <person name="Singh A."/>
            <person name="Wilkins M.J."/>
            <person name="Karaoz U."/>
            <person name="Brodie E.L."/>
            <person name="Williams K.H."/>
            <person name="Hubbard S.S."/>
            <person name="Banfield J.F."/>
        </authorList>
    </citation>
    <scope>NUCLEOTIDE SEQUENCE [LARGE SCALE GENOMIC DNA]</scope>
</reference>
<name>A0A1F5Z724_9BACT</name>
<evidence type="ECO:0000313" key="5">
    <source>
        <dbReference type="Proteomes" id="UP000177354"/>
    </source>
</evidence>
<dbReference type="InterPro" id="IPR011006">
    <property type="entry name" value="CheY-like_superfamily"/>
</dbReference>
<dbReference type="SUPFAM" id="SSF52172">
    <property type="entry name" value="CheY-like"/>
    <property type="match status" value="1"/>
</dbReference>
<proteinExistence type="predicted"/>
<protein>
    <recommendedName>
        <fullName evidence="3">Response regulatory domain-containing protein</fullName>
    </recommendedName>
</protein>
<sequence>MKKHIFVVDDDEAILDVLKIILEESGYKITIISDGRDLLNKINTQKPDLILLDIWLAGLDGEQITKQFKSDSKIAGIPIILISANNRGRQIAVQSGADGFIAKPFEIEHLVQTVKKHLRPKKVN</sequence>
<feature type="modified residue" description="4-aspartylphosphate" evidence="2">
    <location>
        <position position="53"/>
    </location>
</feature>
<feature type="domain" description="Response regulatory" evidence="3">
    <location>
        <begin position="4"/>
        <end position="118"/>
    </location>
</feature>
<gene>
    <name evidence="4" type="ORF">A2777_02200</name>
</gene>
<dbReference type="Pfam" id="PF00072">
    <property type="entry name" value="Response_reg"/>
    <property type="match status" value="1"/>
</dbReference>
<comment type="caution">
    <text evidence="4">The sequence shown here is derived from an EMBL/GenBank/DDBJ whole genome shotgun (WGS) entry which is preliminary data.</text>
</comment>
<evidence type="ECO:0000256" key="2">
    <source>
        <dbReference type="PROSITE-ProRule" id="PRU00169"/>
    </source>
</evidence>
<evidence type="ECO:0000259" key="3">
    <source>
        <dbReference type="PROSITE" id="PS50110"/>
    </source>
</evidence>
<dbReference type="PROSITE" id="PS50110">
    <property type="entry name" value="RESPONSE_REGULATORY"/>
    <property type="match status" value="1"/>
</dbReference>
<dbReference type="SMART" id="SM00448">
    <property type="entry name" value="REC"/>
    <property type="match status" value="1"/>
</dbReference>
<organism evidence="4 5">
    <name type="scientific">Candidatus Gottesmanbacteria bacterium RIFCSPHIGHO2_01_FULL_40_15</name>
    <dbReference type="NCBI Taxonomy" id="1798376"/>
    <lineage>
        <taxon>Bacteria</taxon>
        <taxon>Candidatus Gottesmaniibacteriota</taxon>
    </lineage>
</organism>
<dbReference type="InterPro" id="IPR050595">
    <property type="entry name" value="Bact_response_regulator"/>
</dbReference>
<dbReference type="AlphaFoldDB" id="A0A1F5Z724"/>
<dbReference type="Proteomes" id="UP000177354">
    <property type="component" value="Unassembled WGS sequence"/>
</dbReference>
<dbReference type="Gene3D" id="3.40.50.2300">
    <property type="match status" value="1"/>
</dbReference>
<dbReference type="PANTHER" id="PTHR44591:SF3">
    <property type="entry name" value="RESPONSE REGULATORY DOMAIN-CONTAINING PROTEIN"/>
    <property type="match status" value="1"/>
</dbReference>
<dbReference type="GO" id="GO:0000160">
    <property type="term" value="P:phosphorelay signal transduction system"/>
    <property type="evidence" value="ECO:0007669"/>
    <property type="project" value="InterPro"/>
</dbReference>
<accession>A0A1F5Z724</accession>
<dbReference type="InterPro" id="IPR001789">
    <property type="entry name" value="Sig_transdc_resp-reg_receiver"/>
</dbReference>
<keyword evidence="1 2" id="KW-0597">Phosphoprotein</keyword>
<dbReference type="PANTHER" id="PTHR44591">
    <property type="entry name" value="STRESS RESPONSE REGULATOR PROTEIN 1"/>
    <property type="match status" value="1"/>
</dbReference>